<protein>
    <submittedName>
        <fullName evidence="1">Uncharacterized protein</fullName>
    </submittedName>
</protein>
<comment type="caution">
    <text evidence="1">The sequence shown here is derived from an EMBL/GenBank/DDBJ whole genome shotgun (WGS) entry which is preliminary data.</text>
</comment>
<name>A0A0W8F3X5_9ZZZZ</name>
<evidence type="ECO:0000313" key="1">
    <source>
        <dbReference type="EMBL" id="KUG15608.1"/>
    </source>
</evidence>
<dbReference type="AlphaFoldDB" id="A0A0W8F3X5"/>
<reference evidence="1" key="1">
    <citation type="journal article" date="2015" name="Proc. Natl. Acad. Sci. U.S.A.">
        <title>Networks of energetic and metabolic interactions define dynamics in microbial communities.</title>
        <authorList>
            <person name="Embree M."/>
            <person name="Liu J.K."/>
            <person name="Al-Bassam M.M."/>
            <person name="Zengler K."/>
        </authorList>
    </citation>
    <scope>NUCLEOTIDE SEQUENCE</scope>
</reference>
<organism evidence="1">
    <name type="scientific">hydrocarbon metagenome</name>
    <dbReference type="NCBI Taxonomy" id="938273"/>
    <lineage>
        <taxon>unclassified sequences</taxon>
        <taxon>metagenomes</taxon>
        <taxon>ecological metagenomes</taxon>
    </lineage>
</organism>
<gene>
    <name evidence="1" type="ORF">ASZ90_014755</name>
</gene>
<accession>A0A0W8F3X5</accession>
<proteinExistence type="predicted"/>
<dbReference type="EMBL" id="LNQE01001547">
    <property type="protein sequence ID" value="KUG15608.1"/>
    <property type="molecule type" value="Genomic_DNA"/>
</dbReference>
<sequence>MAAHWQLQQNDNSATYTFKNPANLGKTFFLEMVDSYGRTIAKTEVIINP</sequence>